<protein>
    <recommendedName>
        <fullName evidence="3">MICOS complex subunit MIC12</fullName>
    </recommendedName>
</protein>
<comment type="caution">
    <text evidence="1">The sequence shown here is derived from an EMBL/GenBank/DDBJ whole genome shotgun (WGS) entry which is preliminary data.</text>
</comment>
<organism evidence="1 2">
    <name type="scientific">Absidia repens</name>
    <dbReference type="NCBI Taxonomy" id="90262"/>
    <lineage>
        <taxon>Eukaryota</taxon>
        <taxon>Fungi</taxon>
        <taxon>Fungi incertae sedis</taxon>
        <taxon>Mucoromycota</taxon>
        <taxon>Mucoromycotina</taxon>
        <taxon>Mucoromycetes</taxon>
        <taxon>Mucorales</taxon>
        <taxon>Cunninghamellaceae</taxon>
        <taxon>Absidia</taxon>
    </lineage>
</organism>
<sequence>MPKTVTIIAGLVVASAVTYKYREDIKNETRSLQQAAASSPSSLSSIDAGLEKEVDTIQHSLLNSQTYVKQRLIPSVKANWNEQITNVTHAMIDSDLPTQASRLWNKHVLGHSDSQ</sequence>
<dbReference type="AlphaFoldDB" id="A0A1X2IJW9"/>
<evidence type="ECO:0000313" key="1">
    <source>
        <dbReference type="EMBL" id="ORZ17842.1"/>
    </source>
</evidence>
<accession>A0A1X2IJW9</accession>
<name>A0A1X2IJW9_9FUNG</name>
<proteinExistence type="predicted"/>
<keyword evidence="2" id="KW-1185">Reference proteome</keyword>
<dbReference type="Proteomes" id="UP000193560">
    <property type="component" value="Unassembled WGS sequence"/>
</dbReference>
<gene>
    <name evidence="1" type="ORF">BCR42DRAFT_450394</name>
</gene>
<dbReference type="EMBL" id="MCGE01000009">
    <property type="protein sequence ID" value="ORZ17842.1"/>
    <property type="molecule type" value="Genomic_DNA"/>
</dbReference>
<evidence type="ECO:0008006" key="3">
    <source>
        <dbReference type="Google" id="ProtNLM"/>
    </source>
</evidence>
<reference evidence="1 2" key="1">
    <citation type="submission" date="2016-07" db="EMBL/GenBank/DDBJ databases">
        <title>Pervasive Adenine N6-methylation of Active Genes in Fungi.</title>
        <authorList>
            <consortium name="DOE Joint Genome Institute"/>
            <person name="Mondo S.J."/>
            <person name="Dannebaum R.O."/>
            <person name="Kuo R.C."/>
            <person name="Labutti K."/>
            <person name="Haridas S."/>
            <person name="Kuo A."/>
            <person name="Salamov A."/>
            <person name="Ahrendt S.R."/>
            <person name="Lipzen A."/>
            <person name="Sullivan W."/>
            <person name="Andreopoulos W.B."/>
            <person name="Clum A."/>
            <person name="Lindquist E."/>
            <person name="Daum C."/>
            <person name="Ramamoorthy G.K."/>
            <person name="Gryganskyi A."/>
            <person name="Culley D."/>
            <person name="Magnuson J.K."/>
            <person name="James T.Y."/>
            <person name="O'Malley M.A."/>
            <person name="Stajich J.E."/>
            <person name="Spatafora J.W."/>
            <person name="Visel A."/>
            <person name="Grigoriev I.V."/>
        </authorList>
    </citation>
    <scope>NUCLEOTIDE SEQUENCE [LARGE SCALE GENOMIC DNA]</scope>
    <source>
        <strain evidence="1 2">NRRL 1336</strain>
    </source>
</reference>
<dbReference type="OrthoDB" id="2258660at2759"/>
<evidence type="ECO:0000313" key="2">
    <source>
        <dbReference type="Proteomes" id="UP000193560"/>
    </source>
</evidence>